<dbReference type="EMBL" id="NIRI02000005">
    <property type="protein sequence ID" value="KAG5454626.1"/>
    <property type="molecule type" value="Genomic_DNA"/>
</dbReference>
<evidence type="ECO:0000313" key="2">
    <source>
        <dbReference type="Proteomes" id="UP000286415"/>
    </source>
</evidence>
<proteinExistence type="predicted"/>
<sequence length="140" mass="16261">MTLHFEVVRRNLKDDMTVVSLFNRTCAPLLSLKMKATSSLHSSTDVSVSDDNEERFKDRDLVQYIQLPEDITNDRFSWVPGEPLAKPNLFANGSICSLLAVRRLWNFHFAYTSKMEPVFYHHHRQHDISVQHRCFAAVKP</sequence>
<accession>A0A3R7F5U6</accession>
<comment type="caution">
    <text evidence="1">The sequence shown here is derived from an EMBL/GenBank/DDBJ whole genome shotgun (WGS) entry which is preliminary data.</text>
</comment>
<organism evidence="1 2">
    <name type="scientific">Clonorchis sinensis</name>
    <name type="common">Chinese liver fluke</name>
    <dbReference type="NCBI Taxonomy" id="79923"/>
    <lineage>
        <taxon>Eukaryota</taxon>
        <taxon>Metazoa</taxon>
        <taxon>Spiralia</taxon>
        <taxon>Lophotrochozoa</taxon>
        <taxon>Platyhelminthes</taxon>
        <taxon>Trematoda</taxon>
        <taxon>Digenea</taxon>
        <taxon>Opisthorchiida</taxon>
        <taxon>Opisthorchiata</taxon>
        <taxon>Opisthorchiidae</taxon>
        <taxon>Clonorchis</taxon>
    </lineage>
</organism>
<dbReference type="Proteomes" id="UP000286415">
    <property type="component" value="Unassembled WGS sequence"/>
</dbReference>
<evidence type="ECO:0000313" key="1">
    <source>
        <dbReference type="EMBL" id="KAG5454626.1"/>
    </source>
</evidence>
<protein>
    <submittedName>
        <fullName evidence="1">Uncharacterized protein</fullName>
    </submittedName>
</protein>
<dbReference type="InParanoid" id="A0A3R7F5U6"/>
<dbReference type="AlphaFoldDB" id="A0A3R7F5U6"/>
<name>A0A3R7F5U6_CLOSI</name>
<reference evidence="1 2" key="2">
    <citation type="journal article" date="2021" name="Genomics">
        <title>High-quality reference genome for Clonorchis sinensis.</title>
        <authorList>
            <person name="Young N.D."/>
            <person name="Stroehlein A.J."/>
            <person name="Kinkar L."/>
            <person name="Wang T."/>
            <person name="Sohn W.M."/>
            <person name="Chang B.C.H."/>
            <person name="Kaur P."/>
            <person name="Weisz D."/>
            <person name="Dudchenko O."/>
            <person name="Aiden E.L."/>
            <person name="Korhonen P.K."/>
            <person name="Gasser R.B."/>
        </authorList>
    </citation>
    <scope>NUCLEOTIDE SEQUENCE [LARGE SCALE GENOMIC DNA]</scope>
    <source>
        <strain evidence="1">Cs-k2</strain>
    </source>
</reference>
<keyword evidence="2" id="KW-1185">Reference proteome</keyword>
<reference evidence="1 2" key="1">
    <citation type="journal article" date="2018" name="Biotechnol. Adv.">
        <title>Improved genomic resources and new bioinformatic workflow for the carcinogenic parasite Clonorchis sinensis: Biotechnological implications.</title>
        <authorList>
            <person name="Wang D."/>
            <person name="Korhonen P.K."/>
            <person name="Gasser R.B."/>
            <person name="Young N.D."/>
        </authorList>
    </citation>
    <scope>NUCLEOTIDE SEQUENCE [LARGE SCALE GENOMIC DNA]</scope>
    <source>
        <strain evidence="1">Cs-k2</strain>
    </source>
</reference>
<gene>
    <name evidence="1" type="ORF">CSKR_106019</name>
</gene>